<dbReference type="Pfam" id="PF00892">
    <property type="entry name" value="EamA"/>
    <property type="match status" value="1"/>
</dbReference>
<evidence type="ECO:0000259" key="9">
    <source>
        <dbReference type="Pfam" id="PF00892"/>
    </source>
</evidence>
<dbReference type="InterPro" id="IPR004626">
    <property type="entry name" value="RarD"/>
</dbReference>
<organism evidence="10 11">
    <name type="scientific">Leucobacter iarius</name>
    <dbReference type="NCBI Taxonomy" id="333963"/>
    <lineage>
        <taxon>Bacteria</taxon>
        <taxon>Bacillati</taxon>
        <taxon>Actinomycetota</taxon>
        <taxon>Actinomycetes</taxon>
        <taxon>Micrococcales</taxon>
        <taxon>Microbacteriaceae</taxon>
        <taxon>Leucobacter</taxon>
    </lineage>
</organism>
<feature type="transmembrane region" description="Helical" evidence="8">
    <location>
        <begin position="119"/>
        <end position="137"/>
    </location>
</feature>
<dbReference type="SUPFAM" id="SSF103481">
    <property type="entry name" value="Multidrug resistance efflux transporter EmrE"/>
    <property type="match status" value="2"/>
</dbReference>
<reference evidence="10 11" key="1">
    <citation type="journal article" date="2019" name="Int. J. Syst. Evol. Microbiol.">
        <title>The Global Catalogue of Microorganisms (GCM) 10K type strain sequencing project: providing services to taxonomists for standard genome sequencing and annotation.</title>
        <authorList>
            <consortium name="The Broad Institute Genomics Platform"/>
            <consortium name="The Broad Institute Genome Sequencing Center for Infectious Disease"/>
            <person name="Wu L."/>
            <person name="Ma J."/>
        </authorList>
    </citation>
    <scope>NUCLEOTIDE SEQUENCE [LARGE SCALE GENOMIC DNA]</scope>
    <source>
        <strain evidence="10 11">JCM 14736</strain>
    </source>
</reference>
<keyword evidence="6 8" id="KW-1133">Transmembrane helix</keyword>
<feature type="transmembrane region" description="Helical" evidence="8">
    <location>
        <begin position="143"/>
        <end position="159"/>
    </location>
</feature>
<dbReference type="InterPro" id="IPR000620">
    <property type="entry name" value="EamA_dom"/>
</dbReference>
<evidence type="ECO:0000256" key="3">
    <source>
        <dbReference type="ARBA" id="ARBA00022448"/>
    </source>
</evidence>
<evidence type="ECO:0000256" key="6">
    <source>
        <dbReference type="ARBA" id="ARBA00022989"/>
    </source>
</evidence>
<keyword evidence="3" id="KW-0813">Transport</keyword>
<dbReference type="EMBL" id="BAAAOB010000001">
    <property type="protein sequence ID" value="GAA1784410.1"/>
    <property type="molecule type" value="Genomic_DNA"/>
</dbReference>
<protein>
    <submittedName>
        <fullName evidence="10">EamA family transporter RarD</fullName>
    </submittedName>
</protein>
<proteinExistence type="inferred from homology"/>
<feature type="transmembrane region" description="Helical" evidence="8">
    <location>
        <begin position="171"/>
        <end position="192"/>
    </location>
</feature>
<dbReference type="NCBIfam" id="TIGR00688">
    <property type="entry name" value="rarD"/>
    <property type="match status" value="1"/>
</dbReference>
<feature type="domain" description="EamA" evidence="9">
    <location>
        <begin position="3"/>
        <end position="134"/>
    </location>
</feature>
<sequence>MAFGFGAYLMWGAFPLFFTVIAAVNPLEVVPWRVITTLIICALIVTITRRWGAVAGILRSPKKLGALALASLLLYANWQLFVIGVISGHVLETALGYFINPLFTILFGVIFWREKLSRLQWIAVSIAGLGVLVSTVAYGQFPWIAIGLAVSFGLYGVVHQRIDAVDGVTGLTVETIVSVPVGLTQLAILAALPAGLGAFSHGTLVTVFVLLSGLVTAVPLILFGEAAQRLPLTYIGFLQFMTPVIGFLFGYFVMHEEMSTARWIGFIGVWIALVFLVVDMVATLRRGPNARVTAEPKTGPIALGG</sequence>
<name>A0ABN2LCZ3_9MICO</name>
<feature type="transmembrane region" description="Helical" evidence="8">
    <location>
        <begin position="198"/>
        <end position="222"/>
    </location>
</feature>
<accession>A0ABN2LCZ3</accession>
<dbReference type="PANTHER" id="PTHR22911:SF137">
    <property type="entry name" value="SOLUTE CARRIER FAMILY 35 MEMBER G2-RELATED"/>
    <property type="match status" value="1"/>
</dbReference>
<dbReference type="InterPro" id="IPR037185">
    <property type="entry name" value="EmrE-like"/>
</dbReference>
<feature type="transmembrane region" description="Helical" evidence="8">
    <location>
        <begin position="94"/>
        <end position="112"/>
    </location>
</feature>
<evidence type="ECO:0000256" key="1">
    <source>
        <dbReference type="ARBA" id="ARBA00004651"/>
    </source>
</evidence>
<comment type="similarity">
    <text evidence="2">Belongs to the EamA transporter family.</text>
</comment>
<evidence type="ECO:0000256" key="5">
    <source>
        <dbReference type="ARBA" id="ARBA00022692"/>
    </source>
</evidence>
<feature type="transmembrane region" description="Helical" evidence="8">
    <location>
        <begin position="7"/>
        <end position="24"/>
    </location>
</feature>
<comment type="caution">
    <text evidence="10">The sequence shown here is derived from an EMBL/GenBank/DDBJ whole genome shotgun (WGS) entry which is preliminary data.</text>
</comment>
<evidence type="ECO:0000256" key="8">
    <source>
        <dbReference type="SAM" id="Phobius"/>
    </source>
</evidence>
<feature type="transmembrane region" description="Helical" evidence="8">
    <location>
        <begin position="30"/>
        <end position="52"/>
    </location>
</feature>
<evidence type="ECO:0000313" key="11">
    <source>
        <dbReference type="Proteomes" id="UP001500851"/>
    </source>
</evidence>
<evidence type="ECO:0000256" key="4">
    <source>
        <dbReference type="ARBA" id="ARBA00022475"/>
    </source>
</evidence>
<keyword evidence="11" id="KW-1185">Reference proteome</keyword>
<evidence type="ECO:0000256" key="2">
    <source>
        <dbReference type="ARBA" id="ARBA00007362"/>
    </source>
</evidence>
<keyword evidence="7 8" id="KW-0472">Membrane</keyword>
<gene>
    <name evidence="10" type="primary">rarD_1</name>
    <name evidence="10" type="ORF">GCM10009768_11600</name>
</gene>
<feature type="transmembrane region" description="Helical" evidence="8">
    <location>
        <begin position="260"/>
        <end position="282"/>
    </location>
</feature>
<evidence type="ECO:0000313" key="10">
    <source>
        <dbReference type="EMBL" id="GAA1784410.1"/>
    </source>
</evidence>
<dbReference type="Proteomes" id="UP001500851">
    <property type="component" value="Unassembled WGS sequence"/>
</dbReference>
<comment type="subcellular location">
    <subcellularLocation>
        <location evidence="1">Cell membrane</location>
        <topology evidence="1">Multi-pass membrane protein</topology>
    </subcellularLocation>
</comment>
<feature type="transmembrane region" description="Helical" evidence="8">
    <location>
        <begin position="234"/>
        <end position="254"/>
    </location>
</feature>
<feature type="transmembrane region" description="Helical" evidence="8">
    <location>
        <begin position="64"/>
        <end position="88"/>
    </location>
</feature>
<keyword evidence="5 8" id="KW-0812">Transmembrane</keyword>
<dbReference type="PANTHER" id="PTHR22911">
    <property type="entry name" value="ACYL-MALONYL CONDENSING ENZYME-RELATED"/>
    <property type="match status" value="1"/>
</dbReference>
<evidence type="ECO:0000256" key="7">
    <source>
        <dbReference type="ARBA" id="ARBA00023136"/>
    </source>
</evidence>
<keyword evidence="4" id="KW-1003">Cell membrane</keyword>